<sequence>MPIRFSVIVPVYNTEKYLEKCIGSVLKQTCPNFELILIDDGSTDTSGRICDEYAASDSRIQAFHQPNQGQALSRRKGISAAKGDYLLFLDADDYWDADLLETIENAINAYHCDMVIFRYRKVSDNGDFLSESDKLFEDHTIFTCENRAPLYKALVQGVLNNLWSKSIRRTVIDSDDVTQYSDIRIGEDFLQVLPCVANSKSILYLDRVLYNYRDNPSSVSYQYNYKVFSDYLFFRGVLLEYMARWGIDTPEYLRIFYNHYIKYLLDFLFSITSLTYAERKKRMEEIQSSNFYRQALIYYNRQQFSFSQNVRFSLFKKRRYLFLWCIQLLIYAKLKLKKLFTKTSPPKY</sequence>
<organism evidence="2 3">
    <name type="scientific">Acetanaerobacterium elongatum</name>
    <dbReference type="NCBI Taxonomy" id="258515"/>
    <lineage>
        <taxon>Bacteria</taxon>
        <taxon>Bacillati</taxon>
        <taxon>Bacillota</taxon>
        <taxon>Clostridia</taxon>
        <taxon>Eubacteriales</taxon>
        <taxon>Oscillospiraceae</taxon>
        <taxon>Acetanaerobacterium</taxon>
    </lineage>
</organism>
<gene>
    <name evidence="2" type="ORF">SAMN05192585_11285</name>
</gene>
<dbReference type="InterPro" id="IPR001173">
    <property type="entry name" value="Glyco_trans_2-like"/>
</dbReference>
<evidence type="ECO:0000313" key="3">
    <source>
        <dbReference type="Proteomes" id="UP000199182"/>
    </source>
</evidence>
<dbReference type="PANTHER" id="PTHR22916:SF3">
    <property type="entry name" value="UDP-GLCNAC:BETAGAL BETA-1,3-N-ACETYLGLUCOSAMINYLTRANSFERASE-LIKE PROTEIN 1"/>
    <property type="match status" value="1"/>
</dbReference>
<proteinExistence type="predicted"/>
<evidence type="ECO:0000259" key="1">
    <source>
        <dbReference type="Pfam" id="PF00535"/>
    </source>
</evidence>
<accession>A0A1G9Z521</accession>
<dbReference type="EMBL" id="FNID01000012">
    <property type="protein sequence ID" value="SDN16065.1"/>
    <property type="molecule type" value="Genomic_DNA"/>
</dbReference>
<keyword evidence="3" id="KW-1185">Reference proteome</keyword>
<keyword evidence="2" id="KW-0808">Transferase</keyword>
<feature type="domain" description="Glycosyltransferase 2-like" evidence="1">
    <location>
        <begin position="6"/>
        <end position="134"/>
    </location>
</feature>
<protein>
    <submittedName>
        <fullName evidence="2">Glycosyltransferase involved in cell wall bisynthesis</fullName>
    </submittedName>
</protein>
<dbReference type="Pfam" id="PF00535">
    <property type="entry name" value="Glycos_transf_2"/>
    <property type="match status" value="1"/>
</dbReference>
<dbReference type="CDD" id="cd00761">
    <property type="entry name" value="Glyco_tranf_GTA_type"/>
    <property type="match status" value="1"/>
</dbReference>
<dbReference type="STRING" id="258515.SAMN05192585_11285"/>
<dbReference type="GO" id="GO:0016758">
    <property type="term" value="F:hexosyltransferase activity"/>
    <property type="evidence" value="ECO:0007669"/>
    <property type="project" value="UniProtKB-ARBA"/>
</dbReference>
<dbReference type="RefSeq" id="WP_092639521.1">
    <property type="nucleotide sequence ID" value="NZ_FNID01000012.1"/>
</dbReference>
<dbReference type="SUPFAM" id="SSF53448">
    <property type="entry name" value="Nucleotide-diphospho-sugar transferases"/>
    <property type="match status" value="1"/>
</dbReference>
<dbReference type="PANTHER" id="PTHR22916">
    <property type="entry name" value="GLYCOSYLTRANSFERASE"/>
    <property type="match status" value="1"/>
</dbReference>
<dbReference type="AlphaFoldDB" id="A0A1G9Z521"/>
<dbReference type="Proteomes" id="UP000199182">
    <property type="component" value="Unassembled WGS sequence"/>
</dbReference>
<dbReference type="OrthoDB" id="1640114at2"/>
<reference evidence="2 3" key="1">
    <citation type="submission" date="2016-10" db="EMBL/GenBank/DDBJ databases">
        <authorList>
            <person name="de Groot N.N."/>
        </authorList>
    </citation>
    <scope>NUCLEOTIDE SEQUENCE [LARGE SCALE GENOMIC DNA]</scope>
    <source>
        <strain evidence="2 3">CGMCC 1.5012</strain>
    </source>
</reference>
<evidence type="ECO:0000313" key="2">
    <source>
        <dbReference type="EMBL" id="SDN16065.1"/>
    </source>
</evidence>
<dbReference type="InterPro" id="IPR029044">
    <property type="entry name" value="Nucleotide-diphossugar_trans"/>
</dbReference>
<dbReference type="Gene3D" id="3.90.550.10">
    <property type="entry name" value="Spore Coat Polysaccharide Biosynthesis Protein SpsA, Chain A"/>
    <property type="match status" value="1"/>
</dbReference>
<name>A0A1G9Z521_9FIRM</name>